<keyword evidence="1" id="KW-1133">Transmembrane helix</keyword>
<keyword evidence="1" id="KW-0472">Membrane</keyword>
<gene>
    <name evidence="2" type="ORF">GM51_13480</name>
</gene>
<sequence length="71" mass="7760">MLREITLLKISNRLKEAFATLKQGLLKDRGDIPGWVLVTVMTAGLVVAVWSVADDQLKTVLTNALRGVSQP</sequence>
<keyword evidence="1" id="KW-0812">Transmembrane</keyword>
<accession>A0A094PY70</accession>
<name>A0A094PY70_9ZZZZ</name>
<protein>
    <submittedName>
        <fullName evidence="2">Uncharacterized protein</fullName>
    </submittedName>
</protein>
<dbReference type="AlphaFoldDB" id="A0A094PY70"/>
<reference evidence="2" key="1">
    <citation type="submission" date="2014-06" db="EMBL/GenBank/DDBJ databases">
        <title>Key roles for freshwater Actinobacteria revealed by deep metagenomic sequencing.</title>
        <authorList>
            <person name="Ghai R."/>
            <person name="Mizuno C.M."/>
            <person name="Picazo A."/>
            <person name="Camacho A."/>
            <person name="Rodriguez-Valera F."/>
        </authorList>
    </citation>
    <scope>NUCLEOTIDE SEQUENCE</scope>
</reference>
<feature type="transmembrane region" description="Helical" evidence="1">
    <location>
        <begin position="32"/>
        <end position="53"/>
    </location>
</feature>
<dbReference type="EMBL" id="JNSL01000095">
    <property type="protein sequence ID" value="KGA16047.1"/>
    <property type="molecule type" value="Genomic_DNA"/>
</dbReference>
<comment type="caution">
    <text evidence="2">The sequence shown here is derived from an EMBL/GenBank/DDBJ whole genome shotgun (WGS) entry which is preliminary data.</text>
</comment>
<evidence type="ECO:0000313" key="2">
    <source>
        <dbReference type="EMBL" id="KGA16047.1"/>
    </source>
</evidence>
<evidence type="ECO:0000256" key="1">
    <source>
        <dbReference type="SAM" id="Phobius"/>
    </source>
</evidence>
<organism evidence="2">
    <name type="scientific">freshwater metagenome</name>
    <dbReference type="NCBI Taxonomy" id="449393"/>
    <lineage>
        <taxon>unclassified sequences</taxon>
        <taxon>metagenomes</taxon>
        <taxon>ecological metagenomes</taxon>
    </lineage>
</organism>
<proteinExistence type="predicted"/>